<dbReference type="KEGG" id="cgk:CGERO_09560"/>
<dbReference type="InterPro" id="IPR037083">
    <property type="entry name" value="NgoMIV_sf"/>
</dbReference>
<evidence type="ECO:0000313" key="2">
    <source>
        <dbReference type="Proteomes" id="UP000271587"/>
    </source>
</evidence>
<accession>A0A3G6J2M3</accession>
<dbReference type="InterPro" id="IPR015105">
    <property type="entry name" value="NgoMIV"/>
</dbReference>
<dbReference type="SUPFAM" id="SSF52980">
    <property type="entry name" value="Restriction endonuclease-like"/>
    <property type="match status" value="1"/>
</dbReference>
<dbReference type="Pfam" id="PF09015">
    <property type="entry name" value="NgoMIV_restric"/>
    <property type="match status" value="1"/>
</dbReference>
<organism evidence="1 2">
    <name type="scientific">Corynebacterium gerontici</name>
    <dbReference type="NCBI Taxonomy" id="2079234"/>
    <lineage>
        <taxon>Bacteria</taxon>
        <taxon>Bacillati</taxon>
        <taxon>Actinomycetota</taxon>
        <taxon>Actinomycetes</taxon>
        <taxon>Mycobacteriales</taxon>
        <taxon>Corynebacteriaceae</taxon>
        <taxon>Corynebacterium</taxon>
    </lineage>
</organism>
<dbReference type="Gene3D" id="3.40.50.10010">
    <property type="entry name" value="Type-2 restriction enzyme NgoMIV"/>
    <property type="match status" value="1"/>
</dbReference>
<dbReference type="GO" id="GO:0009307">
    <property type="term" value="P:DNA restriction-modification system"/>
    <property type="evidence" value="ECO:0007669"/>
    <property type="project" value="InterPro"/>
</dbReference>
<dbReference type="EMBL" id="CP033897">
    <property type="protein sequence ID" value="AZA12199.1"/>
    <property type="molecule type" value="Genomic_DNA"/>
</dbReference>
<dbReference type="GO" id="GO:0009036">
    <property type="term" value="F:type II site-specific deoxyribonuclease activity"/>
    <property type="evidence" value="ECO:0007669"/>
    <property type="project" value="UniProtKB-EC"/>
</dbReference>
<protein>
    <submittedName>
        <fullName evidence="1">Type-2 restriction enzyme NgoMIV</fullName>
        <ecNumber evidence="1">3.1.21.4</ecNumber>
    </submittedName>
</protein>
<gene>
    <name evidence="1" type="primary">ngoMIVR</name>
    <name evidence="1" type="ORF">CGERO_09560</name>
</gene>
<sequence>MNQTEIALLTRARRDFHRFLIESGTLSIAETAQGRVASNADKSQASSKNVALHIAEQLEVPVGTKSAGQTAGTKFELATNNFLAATFPLLQAVRPGTWEVMNLGNRRRHDHFADYEPYRHLADLADAIALDSSLAAALGNSYVISPDVIVVRSAVADVEINADQYIVDEFAGRLSPLRADNFAGDPTKFIHAVVSCKWTMRSDRAQNTRAEALNLLKNRKGRAPHIVAVTGEPSLSRIASLALGTGEIDMVYHAFLPELRTAIEQVGTEDAQELFHILVDGNRLRDIADLPLDLAV</sequence>
<evidence type="ECO:0000313" key="1">
    <source>
        <dbReference type="EMBL" id="AZA12199.1"/>
    </source>
</evidence>
<dbReference type="REBASE" id="280362">
    <property type="entry name" value="CgeW8ORF9565P"/>
</dbReference>
<reference evidence="1 2" key="1">
    <citation type="submission" date="2018-11" db="EMBL/GenBank/DDBJ databases">
        <authorList>
            <person name="Kleinhagauer T."/>
            <person name="Glaeser S.P."/>
            <person name="Spergser J."/>
            <person name="Ruckert C."/>
            <person name="Kaempfer P."/>
            <person name="Busse H.-J."/>
        </authorList>
    </citation>
    <scope>NUCLEOTIDE SEQUENCE [LARGE SCALE GENOMIC DNA]</scope>
    <source>
        <strain evidence="1 2">W8</strain>
    </source>
</reference>
<dbReference type="EC" id="3.1.21.4" evidence="1"/>
<proteinExistence type="predicted"/>
<keyword evidence="2" id="KW-1185">Reference proteome</keyword>
<name>A0A3G6J2M3_9CORY</name>
<dbReference type="InterPro" id="IPR011335">
    <property type="entry name" value="Restrct_endonuc-II-like"/>
</dbReference>
<dbReference type="OrthoDB" id="5504137at2"/>
<dbReference type="CDD" id="cd22340">
    <property type="entry name" value="NgoMIV-like"/>
    <property type="match status" value="1"/>
</dbReference>
<dbReference type="RefSeq" id="WP_123935370.1">
    <property type="nucleotide sequence ID" value="NZ_CP033897.1"/>
</dbReference>
<keyword evidence="1" id="KW-0378">Hydrolase</keyword>
<dbReference type="AlphaFoldDB" id="A0A3G6J2M3"/>
<dbReference type="Proteomes" id="UP000271587">
    <property type="component" value="Chromosome"/>
</dbReference>